<dbReference type="NCBIfam" id="TIGR00427">
    <property type="entry name" value="NAAT family transporter"/>
    <property type="match status" value="1"/>
</dbReference>
<dbReference type="GO" id="GO:0005886">
    <property type="term" value="C:plasma membrane"/>
    <property type="evidence" value="ECO:0007669"/>
    <property type="project" value="UniProtKB-SubCell"/>
</dbReference>
<dbReference type="Pfam" id="PF01914">
    <property type="entry name" value="MarC"/>
    <property type="match status" value="1"/>
</dbReference>
<keyword evidence="4 7" id="KW-0812">Transmembrane</keyword>
<dbReference type="PANTHER" id="PTHR33508">
    <property type="entry name" value="UPF0056 MEMBRANE PROTEIN YHCE"/>
    <property type="match status" value="1"/>
</dbReference>
<keyword evidence="5 7" id="KW-1133">Transmembrane helix</keyword>
<dbReference type="InterPro" id="IPR002771">
    <property type="entry name" value="Multi_antbiot-R_MarC"/>
</dbReference>
<evidence type="ECO:0000256" key="3">
    <source>
        <dbReference type="ARBA" id="ARBA00022475"/>
    </source>
</evidence>
<feature type="transmembrane region" description="Helical" evidence="7">
    <location>
        <begin position="6"/>
        <end position="29"/>
    </location>
</feature>
<accession>A0A5C6AH51</accession>
<keyword evidence="3" id="KW-1003">Cell membrane</keyword>
<dbReference type="AlphaFoldDB" id="A0A5C6AH51"/>
<protein>
    <recommendedName>
        <fullName evidence="7">UPF0056 membrane protein</fullName>
    </recommendedName>
</protein>
<evidence type="ECO:0000313" key="9">
    <source>
        <dbReference type="Proteomes" id="UP000316213"/>
    </source>
</evidence>
<evidence type="ECO:0000256" key="7">
    <source>
        <dbReference type="RuleBase" id="RU362048"/>
    </source>
</evidence>
<dbReference type="RefSeq" id="WP_146577453.1">
    <property type="nucleotide sequence ID" value="NZ_SJPM01000003.1"/>
</dbReference>
<keyword evidence="6 7" id="KW-0472">Membrane</keyword>
<dbReference type="EMBL" id="SJPM01000003">
    <property type="protein sequence ID" value="TWT98767.1"/>
    <property type="molecule type" value="Genomic_DNA"/>
</dbReference>
<proteinExistence type="inferred from homology"/>
<comment type="similarity">
    <text evidence="2 7">Belongs to the UPF0056 (MarC) family.</text>
</comment>
<dbReference type="OrthoDB" id="21094at2"/>
<evidence type="ECO:0000313" key="8">
    <source>
        <dbReference type="EMBL" id="TWT98767.1"/>
    </source>
</evidence>
<organism evidence="8 9">
    <name type="scientific">Neorhodopirellula pilleata</name>
    <dbReference type="NCBI Taxonomy" id="2714738"/>
    <lineage>
        <taxon>Bacteria</taxon>
        <taxon>Pseudomonadati</taxon>
        <taxon>Planctomycetota</taxon>
        <taxon>Planctomycetia</taxon>
        <taxon>Pirellulales</taxon>
        <taxon>Pirellulaceae</taxon>
        <taxon>Neorhodopirellula</taxon>
    </lineage>
</organism>
<reference evidence="8 9" key="1">
    <citation type="submission" date="2019-02" db="EMBL/GenBank/DDBJ databases">
        <title>Deep-cultivation of Planctomycetes and their phenomic and genomic characterization uncovers novel biology.</title>
        <authorList>
            <person name="Wiegand S."/>
            <person name="Jogler M."/>
            <person name="Boedeker C."/>
            <person name="Pinto D."/>
            <person name="Vollmers J."/>
            <person name="Rivas-Marin E."/>
            <person name="Kohn T."/>
            <person name="Peeters S.H."/>
            <person name="Heuer A."/>
            <person name="Rast P."/>
            <person name="Oberbeckmann S."/>
            <person name="Bunk B."/>
            <person name="Jeske O."/>
            <person name="Meyerdierks A."/>
            <person name="Storesund J.E."/>
            <person name="Kallscheuer N."/>
            <person name="Luecker S."/>
            <person name="Lage O.M."/>
            <person name="Pohl T."/>
            <person name="Merkel B.J."/>
            <person name="Hornburger P."/>
            <person name="Mueller R.-W."/>
            <person name="Bruemmer F."/>
            <person name="Labrenz M."/>
            <person name="Spormann A.M."/>
            <person name="Op Den Camp H."/>
            <person name="Overmann J."/>
            <person name="Amann R."/>
            <person name="Jetten M.S.M."/>
            <person name="Mascher T."/>
            <person name="Medema M.H."/>
            <person name="Devos D.P."/>
            <person name="Kaster A.-K."/>
            <person name="Ovreas L."/>
            <person name="Rohde M."/>
            <person name="Galperin M.Y."/>
            <person name="Jogler C."/>
        </authorList>
    </citation>
    <scope>NUCLEOTIDE SEQUENCE [LARGE SCALE GENOMIC DNA]</scope>
    <source>
        <strain evidence="8 9">Pla100</strain>
    </source>
</reference>
<feature type="transmembrane region" description="Helical" evidence="7">
    <location>
        <begin position="186"/>
        <end position="204"/>
    </location>
</feature>
<sequence length="209" mass="22162">MDEPWLAAFGAALLSVVNPVGNAGIFATMVESRSNSESIRVARTCAIAVFIIMLVSTWFGGEVLRWTGVDVPELLSAGGIIVLIIGLRMLFNDKSHAQTKEEAKDASDRESIAIVPLAIPIVAGPGTIALIVATAQQHPTFSDRTWISAVCFLVVIIVVVVFSLAKRIAEVLGTNGMAVVTRLMGMLLACIAMGMLAAGLRGLLPEWFA</sequence>
<gene>
    <name evidence="8" type="ORF">Pla100_19330</name>
</gene>
<evidence type="ECO:0000256" key="4">
    <source>
        <dbReference type="ARBA" id="ARBA00022692"/>
    </source>
</evidence>
<name>A0A5C6AH51_9BACT</name>
<dbReference type="Proteomes" id="UP000316213">
    <property type="component" value="Unassembled WGS sequence"/>
</dbReference>
<evidence type="ECO:0000256" key="6">
    <source>
        <dbReference type="ARBA" id="ARBA00023136"/>
    </source>
</evidence>
<evidence type="ECO:0000256" key="1">
    <source>
        <dbReference type="ARBA" id="ARBA00004651"/>
    </source>
</evidence>
<evidence type="ECO:0000256" key="5">
    <source>
        <dbReference type="ARBA" id="ARBA00022989"/>
    </source>
</evidence>
<dbReference type="PANTHER" id="PTHR33508:SF1">
    <property type="entry name" value="UPF0056 MEMBRANE PROTEIN YHCE"/>
    <property type="match status" value="1"/>
</dbReference>
<feature type="transmembrane region" description="Helical" evidence="7">
    <location>
        <begin position="71"/>
        <end position="91"/>
    </location>
</feature>
<feature type="transmembrane region" description="Helical" evidence="7">
    <location>
        <begin position="145"/>
        <end position="165"/>
    </location>
</feature>
<feature type="transmembrane region" description="Helical" evidence="7">
    <location>
        <begin position="41"/>
        <end position="59"/>
    </location>
</feature>
<comment type="subcellular location">
    <subcellularLocation>
        <location evidence="1 7">Cell membrane</location>
        <topology evidence="1 7">Multi-pass membrane protein</topology>
    </subcellularLocation>
</comment>
<keyword evidence="9" id="KW-1185">Reference proteome</keyword>
<feature type="transmembrane region" description="Helical" evidence="7">
    <location>
        <begin position="112"/>
        <end position="133"/>
    </location>
</feature>
<comment type="caution">
    <text evidence="8">The sequence shown here is derived from an EMBL/GenBank/DDBJ whole genome shotgun (WGS) entry which is preliminary data.</text>
</comment>
<evidence type="ECO:0000256" key="2">
    <source>
        <dbReference type="ARBA" id="ARBA00009784"/>
    </source>
</evidence>